<proteinExistence type="predicted"/>
<protein>
    <submittedName>
        <fullName evidence="2">Uncharacterized protein</fullName>
    </submittedName>
</protein>
<keyword evidence="1" id="KW-1185">Reference proteome</keyword>
<sequence>MYQMVVEKVLIVELNGMHNTTTFDEKRYCCIGVANLIAETVDKLGIHDLHDYHDSCQSLPDDLASLAYLAQAVMVRATAIRPDSGACISEQVRTVLKGYAQA</sequence>
<organism evidence="1 2">
    <name type="scientific">Parascaris equorum</name>
    <name type="common">Equine roundworm</name>
    <dbReference type="NCBI Taxonomy" id="6256"/>
    <lineage>
        <taxon>Eukaryota</taxon>
        <taxon>Metazoa</taxon>
        <taxon>Ecdysozoa</taxon>
        <taxon>Nematoda</taxon>
        <taxon>Chromadorea</taxon>
        <taxon>Rhabditida</taxon>
        <taxon>Spirurina</taxon>
        <taxon>Ascaridomorpha</taxon>
        <taxon>Ascaridoidea</taxon>
        <taxon>Ascarididae</taxon>
        <taxon>Parascaris</taxon>
    </lineage>
</organism>
<dbReference type="AlphaFoldDB" id="A0A914S935"/>
<evidence type="ECO:0000313" key="2">
    <source>
        <dbReference type="WBParaSite" id="PEQ_0001372901-mRNA-1"/>
    </source>
</evidence>
<evidence type="ECO:0000313" key="1">
    <source>
        <dbReference type="Proteomes" id="UP000887564"/>
    </source>
</evidence>
<dbReference type="WBParaSite" id="PEQ_0001372901-mRNA-1">
    <property type="protein sequence ID" value="PEQ_0001372901-mRNA-1"/>
    <property type="gene ID" value="PEQ_0001372901"/>
</dbReference>
<accession>A0A914S935</accession>
<name>A0A914S935_PAREQ</name>
<reference evidence="2" key="1">
    <citation type="submission" date="2022-11" db="UniProtKB">
        <authorList>
            <consortium name="WormBaseParasite"/>
        </authorList>
    </citation>
    <scope>IDENTIFICATION</scope>
</reference>
<dbReference type="Proteomes" id="UP000887564">
    <property type="component" value="Unplaced"/>
</dbReference>